<sequence length="164" mass="18433">MKTKQWVINAIIAAMYTGITILIVPFSFGAIQFRLAEMLNHLVVFNKRYAYGVTAGVVLANLILSPFGIYDWVLGVGHTVLSFVIYFILSKKVQSPVKKMIINTLVFSVMSFMIALMLLIIGAEEVFWLTYLWIFIGQMVTMGIGIPILTTLNSKINFNKKMGN</sequence>
<feature type="transmembrane region" description="Helical" evidence="1">
    <location>
        <begin position="72"/>
        <end position="89"/>
    </location>
</feature>
<dbReference type="PIRSF" id="PIRSF031501">
    <property type="entry name" value="QueT"/>
    <property type="match status" value="1"/>
</dbReference>
<feature type="transmembrane region" description="Helical" evidence="1">
    <location>
        <begin position="101"/>
        <end position="122"/>
    </location>
</feature>
<dbReference type="STRING" id="1130080.SAMN04488113_10590"/>
<dbReference type="InterPro" id="IPR010387">
    <property type="entry name" value="QueT"/>
</dbReference>
<dbReference type="AlphaFoldDB" id="A0A1H6S4A9"/>
<accession>A0A1H6S4A9</accession>
<evidence type="ECO:0000313" key="2">
    <source>
        <dbReference type="EMBL" id="SEI61556.1"/>
    </source>
</evidence>
<protein>
    <submittedName>
        <fullName evidence="2">Uncharacterized membrane protein</fullName>
    </submittedName>
</protein>
<evidence type="ECO:0000256" key="1">
    <source>
        <dbReference type="SAM" id="Phobius"/>
    </source>
</evidence>
<dbReference type="PANTHER" id="PTHR40044:SF1">
    <property type="entry name" value="INTEGRAL MEMBRANE PROTEIN"/>
    <property type="match status" value="1"/>
</dbReference>
<reference evidence="3" key="1">
    <citation type="submission" date="2016-10" db="EMBL/GenBank/DDBJ databases">
        <authorList>
            <person name="Varghese N."/>
            <person name="Submissions S."/>
        </authorList>
    </citation>
    <scope>NUCLEOTIDE SEQUENCE [LARGE SCALE GENOMIC DNA]</scope>
    <source>
        <strain evidence="3">DSM 25751</strain>
    </source>
</reference>
<dbReference type="OrthoDB" id="1706970at2"/>
<dbReference type="Proteomes" id="UP000198564">
    <property type="component" value="Unassembled WGS sequence"/>
</dbReference>
<keyword evidence="1" id="KW-0812">Transmembrane</keyword>
<organism evidence="2 3">
    <name type="scientific">Alkalibacterium gilvum</name>
    <dbReference type="NCBI Taxonomy" id="1130080"/>
    <lineage>
        <taxon>Bacteria</taxon>
        <taxon>Bacillati</taxon>
        <taxon>Bacillota</taxon>
        <taxon>Bacilli</taxon>
        <taxon>Lactobacillales</taxon>
        <taxon>Carnobacteriaceae</taxon>
        <taxon>Alkalibacterium</taxon>
    </lineage>
</organism>
<keyword evidence="1" id="KW-0472">Membrane</keyword>
<dbReference type="RefSeq" id="WP_091633272.1">
    <property type="nucleotide sequence ID" value="NZ_FNYW01000005.1"/>
</dbReference>
<feature type="transmembrane region" description="Helical" evidence="1">
    <location>
        <begin position="6"/>
        <end position="28"/>
    </location>
</feature>
<dbReference type="Pfam" id="PF06177">
    <property type="entry name" value="QueT"/>
    <property type="match status" value="1"/>
</dbReference>
<dbReference type="EMBL" id="FNYW01000005">
    <property type="protein sequence ID" value="SEI61556.1"/>
    <property type="molecule type" value="Genomic_DNA"/>
</dbReference>
<keyword evidence="1" id="KW-1133">Transmembrane helix</keyword>
<keyword evidence="3" id="KW-1185">Reference proteome</keyword>
<gene>
    <name evidence="2" type="ORF">SAMN04488113_10590</name>
</gene>
<feature type="transmembrane region" description="Helical" evidence="1">
    <location>
        <begin position="128"/>
        <end position="152"/>
    </location>
</feature>
<name>A0A1H6S4A9_9LACT</name>
<dbReference type="PANTHER" id="PTHR40044">
    <property type="entry name" value="INTEGRAL MEMBRANE PROTEIN-RELATED"/>
    <property type="match status" value="1"/>
</dbReference>
<evidence type="ECO:0000313" key="3">
    <source>
        <dbReference type="Proteomes" id="UP000198564"/>
    </source>
</evidence>
<proteinExistence type="predicted"/>